<feature type="signal peptide" evidence="5">
    <location>
        <begin position="1"/>
        <end position="27"/>
    </location>
</feature>
<dbReference type="Gene3D" id="1.10.760.10">
    <property type="entry name" value="Cytochrome c-like domain"/>
    <property type="match status" value="1"/>
</dbReference>
<proteinExistence type="predicted"/>
<evidence type="ECO:0000256" key="5">
    <source>
        <dbReference type="SAM" id="SignalP"/>
    </source>
</evidence>
<name>A0A0W0YYF6_LEGSP</name>
<protein>
    <submittedName>
        <fullName evidence="7">Cytochrome c</fullName>
    </submittedName>
</protein>
<reference evidence="7 8" key="1">
    <citation type="submission" date="2015-11" db="EMBL/GenBank/DDBJ databases">
        <title>Genomic analysis of 38 Legionella species identifies large and diverse effector repertoires.</title>
        <authorList>
            <person name="Burstein D."/>
            <person name="Amaro F."/>
            <person name="Zusman T."/>
            <person name="Lifshitz Z."/>
            <person name="Cohen O."/>
            <person name="Gilbert J.A."/>
            <person name="Pupko T."/>
            <person name="Shuman H.A."/>
            <person name="Segal G."/>
        </authorList>
    </citation>
    <scope>NUCLEOTIDE SEQUENCE [LARGE SCALE GENOMIC DNA]</scope>
    <source>
        <strain evidence="7 8">Mt.St.Helens-9</strain>
    </source>
</reference>
<dbReference type="GO" id="GO:0046872">
    <property type="term" value="F:metal ion binding"/>
    <property type="evidence" value="ECO:0007669"/>
    <property type="project" value="UniProtKB-KW"/>
</dbReference>
<feature type="domain" description="Cytochrome c" evidence="6">
    <location>
        <begin position="290"/>
        <end position="469"/>
    </location>
</feature>
<keyword evidence="3 4" id="KW-0408">Iron</keyword>
<evidence type="ECO:0000313" key="8">
    <source>
        <dbReference type="Proteomes" id="UP000054877"/>
    </source>
</evidence>
<dbReference type="SUPFAM" id="SSF46626">
    <property type="entry name" value="Cytochrome c"/>
    <property type="match status" value="1"/>
</dbReference>
<dbReference type="Proteomes" id="UP000054877">
    <property type="component" value="Unassembled WGS sequence"/>
</dbReference>
<keyword evidence="5" id="KW-0732">Signal</keyword>
<evidence type="ECO:0000256" key="1">
    <source>
        <dbReference type="ARBA" id="ARBA00022617"/>
    </source>
</evidence>
<keyword evidence="8" id="KW-1185">Reference proteome</keyword>
<comment type="caution">
    <text evidence="7">The sequence shown here is derived from an EMBL/GenBank/DDBJ whole genome shotgun (WGS) entry which is preliminary data.</text>
</comment>
<evidence type="ECO:0000256" key="2">
    <source>
        <dbReference type="ARBA" id="ARBA00022723"/>
    </source>
</evidence>
<dbReference type="InterPro" id="IPR051395">
    <property type="entry name" value="Cytochrome_c_Peroxidase/MauG"/>
</dbReference>
<dbReference type="AlphaFoldDB" id="A0A0W0YYF6"/>
<dbReference type="InterPro" id="IPR009056">
    <property type="entry name" value="Cyt_c-like_dom"/>
</dbReference>
<feature type="chain" id="PRO_5006918080" evidence="5">
    <location>
        <begin position="28"/>
        <end position="469"/>
    </location>
</feature>
<dbReference type="PROSITE" id="PS51007">
    <property type="entry name" value="CYTC"/>
    <property type="match status" value="1"/>
</dbReference>
<keyword evidence="2 4" id="KW-0479">Metal-binding</keyword>
<dbReference type="GO" id="GO:0020037">
    <property type="term" value="F:heme binding"/>
    <property type="evidence" value="ECO:0007669"/>
    <property type="project" value="InterPro"/>
</dbReference>
<organism evidence="7 8">
    <name type="scientific">Legionella spiritensis</name>
    <dbReference type="NCBI Taxonomy" id="452"/>
    <lineage>
        <taxon>Bacteria</taxon>
        <taxon>Pseudomonadati</taxon>
        <taxon>Pseudomonadota</taxon>
        <taxon>Gammaproteobacteria</taxon>
        <taxon>Legionellales</taxon>
        <taxon>Legionellaceae</taxon>
        <taxon>Legionella</taxon>
    </lineage>
</organism>
<dbReference type="GO" id="GO:0009055">
    <property type="term" value="F:electron transfer activity"/>
    <property type="evidence" value="ECO:0007669"/>
    <property type="project" value="InterPro"/>
</dbReference>
<dbReference type="STRING" id="452.Lspi_2497"/>
<dbReference type="EMBL" id="LNYX01000031">
    <property type="protein sequence ID" value="KTD61867.1"/>
    <property type="molecule type" value="Genomic_DNA"/>
</dbReference>
<evidence type="ECO:0000256" key="4">
    <source>
        <dbReference type="PROSITE-ProRule" id="PRU00433"/>
    </source>
</evidence>
<gene>
    <name evidence="7" type="ORF">Lspi_2497</name>
</gene>
<dbReference type="RefSeq" id="WP_058484385.1">
    <property type="nucleotide sequence ID" value="NZ_CAAAII010000016.1"/>
</dbReference>
<dbReference type="Pfam" id="PF21419">
    <property type="entry name" value="RoxA-like_Cyt-c"/>
    <property type="match status" value="1"/>
</dbReference>
<dbReference type="GO" id="GO:0004130">
    <property type="term" value="F:cytochrome-c peroxidase activity"/>
    <property type="evidence" value="ECO:0007669"/>
    <property type="project" value="TreeGrafter"/>
</dbReference>
<dbReference type="InterPro" id="IPR036909">
    <property type="entry name" value="Cyt_c-like_dom_sf"/>
</dbReference>
<dbReference type="PANTHER" id="PTHR30600:SF9">
    <property type="entry name" value="BLR7738 PROTEIN"/>
    <property type="match status" value="1"/>
</dbReference>
<evidence type="ECO:0000256" key="3">
    <source>
        <dbReference type="ARBA" id="ARBA00023004"/>
    </source>
</evidence>
<accession>A0A0W0YYF6</accession>
<evidence type="ECO:0000259" key="6">
    <source>
        <dbReference type="PROSITE" id="PS51007"/>
    </source>
</evidence>
<sequence length="469" mass="53846">MKIISMPKLGRILVLSLTLCCLPYAKANKLNPEPANLSLPQRGYWLLLNKPFAPPLLNEEDYNTLWTVWPEPLRSLARKASQSERRTMALKRYGFQESPDRLKGDIPQQFTRDSKNNLSINCLACHGGKVAGTVILGLGNSHINFATFNEDLALLFVKSNKKIKPAPKILPPEAPDPVRGVNNAWAGAVLYMLVRNNDLQLTPEKLQFPKPSHQALNIPMDTPAFWNVHHKKNLYYDGFVQKSHRDIMQFVFDFSVPAETIYHWDNDFKSILAWIDSLRSPKYPWKIDMELAKKGQKIFRSQCAFCHGKYGDKRYYPERLINLEDLGTDPARTLLSIDFKKHLVSTWIGYYGKTPLNLTKNAYVAMPLDGIWATAPYLHNGSVPTLWHLLNPDKRPSVWLRMEDGYDQNRVGLEIKEFSRLPDTIKSAQEKRLYYQTNIYGLSNQGHRFPKEGLSKEDTDALLEYLKTL</sequence>
<dbReference type="OrthoDB" id="417271at2"/>
<keyword evidence="1 4" id="KW-0349">Heme</keyword>
<evidence type="ECO:0000313" key="7">
    <source>
        <dbReference type="EMBL" id="KTD61867.1"/>
    </source>
</evidence>
<dbReference type="PANTHER" id="PTHR30600">
    <property type="entry name" value="CYTOCHROME C PEROXIDASE-RELATED"/>
    <property type="match status" value="1"/>
</dbReference>
<dbReference type="PATRIC" id="fig|452.5.peg.2758"/>